<gene>
    <name evidence="3" type="ORF">HY473_02105</name>
</gene>
<dbReference type="InterPro" id="IPR001482">
    <property type="entry name" value="T2SS/T4SS_dom"/>
</dbReference>
<evidence type="ECO:0000259" key="2">
    <source>
        <dbReference type="Pfam" id="PF00437"/>
    </source>
</evidence>
<comment type="similarity">
    <text evidence="1">Belongs to the GSP E family.</text>
</comment>
<dbReference type="Proteomes" id="UP000756703">
    <property type="component" value="Unassembled WGS sequence"/>
</dbReference>
<dbReference type="EMBL" id="JACQMI010000013">
    <property type="protein sequence ID" value="MBI4132853.1"/>
    <property type="molecule type" value="Genomic_DNA"/>
</dbReference>
<dbReference type="PANTHER" id="PTHR30486">
    <property type="entry name" value="TWITCHING MOTILITY PROTEIN PILT"/>
    <property type="match status" value="1"/>
</dbReference>
<evidence type="ECO:0000256" key="1">
    <source>
        <dbReference type="ARBA" id="ARBA00006611"/>
    </source>
</evidence>
<dbReference type="InterPro" id="IPR006321">
    <property type="entry name" value="PilT/PilU"/>
</dbReference>
<name>A0A933DUC4_9BACT</name>
<dbReference type="InterPro" id="IPR050921">
    <property type="entry name" value="T4SS_GSP_E_ATPase"/>
</dbReference>
<reference evidence="3" key="1">
    <citation type="submission" date="2020-07" db="EMBL/GenBank/DDBJ databases">
        <title>Huge and variable diversity of episymbiotic CPR bacteria and DPANN archaea in groundwater ecosystems.</title>
        <authorList>
            <person name="He C.Y."/>
            <person name="Keren R."/>
            <person name="Whittaker M."/>
            <person name="Farag I.F."/>
            <person name="Doudna J."/>
            <person name="Cate J.H.D."/>
            <person name="Banfield J.F."/>
        </authorList>
    </citation>
    <scope>NUCLEOTIDE SEQUENCE</scope>
    <source>
        <strain evidence="3">NC_groundwater_1225_Ag_S-0.1um_56_177</strain>
    </source>
</reference>
<dbReference type="SUPFAM" id="SSF52540">
    <property type="entry name" value="P-loop containing nucleoside triphosphate hydrolases"/>
    <property type="match status" value="1"/>
</dbReference>
<dbReference type="Pfam" id="PF00437">
    <property type="entry name" value="T2SSE"/>
    <property type="match status" value="1"/>
</dbReference>
<evidence type="ECO:0000313" key="3">
    <source>
        <dbReference type="EMBL" id="MBI4132853.1"/>
    </source>
</evidence>
<proteinExistence type="inferred from homology"/>
<dbReference type="PANTHER" id="PTHR30486:SF16">
    <property type="entry name" value="TWITCHING MOTILITY PROTEIN PILT"/>
    <property type="match status" value="1"/>
</dbReference>
<organism evidence="3 4">
    <name type="scientific">Candidatus Sungiibacteriota bacterium</name>
    <dbReference type="NCBI Taxonomy" id="2750080"/>
    <lineage>
        <taxon>Bacteria</taxon>
        <taxon>Candidatus Sungiibacteriota</taxon>
    </lineage>
</organism>
<evidence type="ECO:0000313" key="4">
    <source>
        <dbReference type="Proteomes" id="UP000756703"/>
    </source>
</evidence>
<accession>A0A933DUC4</accession>
<dbReference type="CDD" id="cd01131">
    <property type="entry name" value="PilT"/>
    <property type="match status" value="1"/>
</dbReference>
<dbReference type="AlphaFoldDB" id="A0A933DUC4"/>
<dbReference type="NCBIfam" id="TIGR01420">
    <property type="entry name" value="pilT_fam"/>
    <property type="match status" value="1"/>
</dbReference>
<dbReference type="GO" id="GO:0016887">
    <property type="term" value="F:ATP hydrolysis activity"/>
    <property type="evidence" value="ECO:0007669"/>
    <property type="project" value="InterPro"/>
</dbReference>
<dbReference type="InterPro" id="IPR027417">
    <property type="entry name" value="P-loop_NTPase"/>
</dbReference>
<dbReference type="Gene3D" id="3.30.450.90">
    <property type="match status" value="1"/>
</dbReference>
<protein>
    <submittedName>
        <fullName evidence="3">Type IV pilus twitching motility protein PilT</fullName>
    </submittedName>
</protein>
<feature type="domain" description="Bacterial type II secretion system protein E" evidence="2">
    <location>
        <begin position="6"/>
        <end position="275"/>
    </location>
</feature>
<dbReference type="Gene3D" id="3.40.50.300">
    <property type="entry name" value="P-loop containing nucleotide triphosphate hydrolases"/>
    <property type="match status" value="1"/>
</dbReference>
<sequence length="353" mass="39410">MTDQFEELLQVVLKENASDLHLTVGRRPSIRVAGSLIELVKYPVLTPAAITELIFVMLGKPEQERFLAEKELDFSYAFRDKARFRVNVFFQRGFMGAALRLIPTKIRDFKELNLPPVLAEFCERPQGFLLVVGPTGHGKTTTLAAMADYINHTRADHIITIEDPIEYLFTSDRAIVDQREVGQDTKNFHRALRSMFREDVDVAMIGEMRDPETIATAVTAAETGHLILSSLHTNNAAQTVDRIIDSFPAYQQGQIRSQLAASLIAIVSLRLVPRIAGGLIPAVEVMIATPAVRNLIREDKVHELDLVIETGSDQGMISLNRSLVDLVRRNEITLEQAAMYSLHPGELASLLRS</sequence>
<dbReference type="GO" id="GO:0005524">
    <property type="term" value="F:ATP binding"/>
    <property type="evidence" value="ECO:0007669"/>
    <property type="project" value="InterPro"/>
</dbReference>
<comment type="caution">
    <text evidence="3">The sequence shown here is derived from an EMBL/GenBank/DDBJ whole genome shotgun (WGS) entry which is preliminary data.</text>
</comment>